<dbReference type="HOGENOM" id="CLU_783497_0_0_1"/>
<dbReference type="RefSeq" id="XP_003850991.1">
    <property type="nucleotide sequence ID" value="XM_003850943.1"/>
</dbReference>
<evidence type="ECO:0000313" key="3">
    <source>
        <dbReference type="Proteomes" id="UP000008062"/>
    </source>
</evidence>
<dbReference type="AlphaFoldDB" id="F9XEW1"/>
<accession>F9XEW1</accession>
<dbReference type="CDD" id="cd09917">
    <property type="entry name" value="F-box_SF"/>
    <property type="match status" value="1"/>
</dbReference>
<proteinExistence type="predicted"/>
<dbReference type="OrthoDB" id="10377091at2759"/>
<name>F9XEW1_ZYMTI</name>
<feature type="compositionally biased region" description="Polar residues" evidence="1">
    <location>
        <begin position="40"/>
        <end position="56"/>
    </location>
</feature>
<dbReference type="KEGG" id="ztr:MYCGRDRAFT_94744"/>
<evidence type="ECO:0000313" key="2">
    <source>
        <dbReference type="EMBL" id="EGP85967.1"/>
    </source>
</evidence>
<feature type="compositionally biased region" description="Basic and acidic residues" evidence="1">
    <location>
        <begin position="73"/>
        <end position="83"/>
    </location>
</feature>
<protein>
    <recommendedName>
        <fullName evidence="4">F-box domain-containing protein</fullName>
    </recommendedName>
</protein>
<dbReference type="Proteomes" id="UP000008062">
    <property type="component" value="Chromosome 7"/>
</dbReference>
<sequence length="354" mass="39548">MSRNTRAYAQDSKHDLSVVEFKEKCRDGLVLDSAAIFRRPQQTNGTAAPESISGTKRSGAAMNDTTSTKKRKTSTEEPARKSWEQVEQEVGERNMANPKVELEVIPGEACRTVLSIKEIGEHICANLDTRSILRARQVNRVLRQTIAGSSPLGSIIFLSAMDSPPKGTPAVRVGGGNAGTQQLDPDDEAPEPPNYVLYNPFVFDPPNAHYPVRILTVSDKFANWVTNTSDGPFPLLDDMFLINPPIEDLAIYLAENTYDGEIQGECLFEEDGQHSEREAGDFQHCGHITTRTIWQRSGLRVRHLVGFSRRHLVTLRDDEETWYSAKNCLVVLPEDHEVLQGDVFQEAEAEDERE</sequence>
<gene>
    <name evidence="2" type="ORF">MYCGRDRAFT_94744</name>
</gene>
<feature type="region of interest" description="Disordered" evidence="1">
    <location>
        <begin position="38"/>
        <end position="83"/>
    </location>
</feature>
<dbReference type="InParanoid" id="F9XEW1"/>
<dbReference type="EMBL" id="CM001202">
    <property type="protein sequence ID" value="EGP85967.1"/>
    <property type="molecule type" value="Genomic_DNA"/>
</dbReference>
<evidence type="ECO:0008006" key="4">
    <source>
        <dbReference type="Google" id="ProtNLM"/>
    </source>
</evidence>
<evidence type="ECO:0000256" key="1">
    <source>
        <dbReference type="SAM" id="MobiDB-lite"/>
    </source>
</evidence>
<reference evidence="2 3" key="1">
    <citation type="journal article" date="2011" name="PLoS Genet.">
        <title>Finished genome of the fungal wheat pathogen Mycosphaerella graminicola reveals dispensome structure, chromosome plasticity, and stealth pathogenesis.</title>
        <authorList>
            <person name="Goodwin S.B."/>
            <person name="Ben M'barek S."/>
            <person name="Dhillon B."/>
            <person name="Wittenberg A.H.J."/>
            <person name="Crane C.F."/>
            <person name="Hane J.K."/>
            <person name="Foster A.J."/>
            <person name="Van der Lee T.A.J."/>
            <person name="Grimwood J."/>
            <person name="Aerts A."/>
            <person name="Antoniw J."/>
            <person name="Bailey A."/>
            <person name="Bluhm B."/>
            <person name="Bowler J."/>
            <person name="Bristow J."/>
            <person name="van der Burgt A."/>
            <person name="Canto-Canche B."/>
            <person name="Churchill A.C.L."/>
            <person name="Conde-Ferraez L."/>
            <person name="Cools H.J."/>
            <person name="Coutinho P.M."/>
            <person name="Csukai M."/>
            <person name="Dehal P."/>
            <person name="De Wit P."/>
            <person name="Donzelli B."/>
            <person name="van de Geest H.C."/>
            <person name="van Ham R.C.H.J."/>
            <person name="Hammond-Kosack K.E."/>
            <person name="Henrissat B."/>
            <person name="Kilian A."/>
            <person name="Kobayashi A.K."/>
            <person name="Koopmann E."/>
            <person name="Kourmpetis Y."/>
            <person name="Kuzniar A."/>
            <person name="Lindquist E."/>
            <person name="Lombard V."/>
            <person name="Maliepaard C."/>
            <person name="Martins N."/>
            <person name="Mehrabi R."/>
            <person name="Nap J.P.H."/>
            <person name="Ponomarenko A."/>
            <person name="Rudd J.J."/>
            <person name="Salamov A."/>
            <person name="Schmutz J."/>
            <person name="Schouten H.J."/>
            <person name="Shapiro H."/>
            <person name="Stergiopoulos I."/>
            <person name="Torriani S.F.F."/>
            <person name="Tu H."/>
            <person name="de Vries R.P."/>
            <person name="Waalwijk C."/>
            <person name="Ware S.B."/>
            <person name="Wiebenga A."/>
            <person name="Zwiers L.-H."/>
            <person name="Oliver R.P."/>
            <person name="Grigoriev I.V."/>
            <person name="Kema G.H.J."/>
        </authorList>
    </citation>
    <scope>NUCLEOTIDE SEQUENCE [LARGE SCALE GENOMIC DNA]</scope>
    <source>
        <strain evidence="3">CBS 115943 / IPO323</strain>
    </source>
</reference>
<organism evidence="2 3">
    <name type="scientific">Zymoseptoria tritici (strain CBS 115943 / IPO323)</name>
    <name type="common">Speckled leaf blotch fungus</name>
    <name type="synonym">Septoria tritici</name>
    <dbReference type="NCBI Taxonomy" id="336722"/>
    <lineage>
        <taxon>Eukaryota</taxon>
        <taxon>Fungi</taxon>
        <taxon>Dikarya</taxon>
        <taxon>Ascomycota</taxon>
        <taxon>Pezizomycotina</taxon>
        <taxon>Dothideomycetes</taxon>
        <taxon>Dothideomycetidae</taxon>
        <taxon>Mycosphaerellales</taxon>
        <taxon>Mycosphaerellaceae</taxon>
        <taxon>Zymoseptoria</taxon>
    </lineage>
</organism>
<dbReference type="GeneID" id="13397605"/>
<keyword evidence="3" id="KW-1185">Reference proteome</keyword>